<dbReference type="InterPro" id="IPR011333">
    <property type="entry name" value="SKP1/BTB/POZ_sf"/>
</dbReference>
<dbReference type="PROSITE" id="PS50097">
    <property type="entry name" value="BTB"/>
    <property type="match status" value="1"/>
</dbReference>
<name>A0A4S9XJT8_AURPU</name>
<dbReference type="InterPro" id="IPR000210">
    <property type="entry name" value="BTB/POZ_dom"/>
</dbReference>
<dbReference type="Gene3D" id="3.30.710.10">
    <property type="entry name" value="Potassium Channel Kv1.1, Chain A"/>
    <property type="match status" value="1"/>
</dbReference>
<dbReference type="PANTHER" id="PTHR47843">
    <property type="entry name" value="BTB DOMAIN-CONTAINING PROTEIN-RELATED"/>
    <property type="match status" value="1"/>
</dbReference>
<dbReference type="SUPFAM" id="SSF54695">
    <property type="entry name" value="POZ domain"/>
    <property type="match status" value="1"/>
</dbReference>
<feature type="domain" description="BTB" evidence="1">
    <location>
        <begin position="24"/>
        <end position="108"/>
    </location>
</feature>
<dbReference type="CDD" id="cd18186">
    <property type="entry name" value="BTB_POZ_ZBTB_KLHL-like"/>
    <property type="match status" value="1"/>
</dbReference>
<sequence>MTEEKSLEMLLKAMADLQDRGDHADLMITCGSDSYKVHKAIVCSQSEFFRLACRNHHNAEGDFKEAKTGIVEIPCRNINTSATEPEDFKWNPDAEDPKCVKNMIHYLYRLDYLEVETAKITTMDIDDEVFDKTYALAEGILIEHAKMYAMADKYGIPGLKDLALKKYEKAHEHTSAGFANSMIVAFTSTVDSDKDLRQVIIDILHGDLVNLMEKEEINLNAKELPLLSHALLRKRLDLSP</sequence>
<reference evidence="2 3" key="1">
    <citation type="submission" date="2018-10" db="EMBL/GenBank/DDBJ databases">
        <title>Fifty Aureobasidium pullulans genomes reveal a recombining polyextremotolerant generalist.</title>
        <authorList>
            <person name="Gostincar C."/>
            <person name="Turk M."/>
            <person name="Zajc J."/>
            <person name="Gunde-Cimerman N."/>
        </authorList>
    </citation>
    <scope>NUCLEOTIDE SEQUENCE [LARGE SCALE GENOMIC DNA]</scope>
    <source>
        <strain evidence="2 3">EXF-3403</strain>
    </source>
</reference>
<dbReference type="PANTHER" id="PTHR47843:SF5">
    <property type="entry name" value="BTB_POZ DOMAIN PROTEIN"/>
    <property type="match status" value="1"/>
</dbReference>
<gene>
    <name evidence="2" type="ORF">D6C84_07760</name>
</gene>
<evidence type="ECO:0000313" key="3">
    <source>
        <dbReference type="Proteomes" id="UP000310039"/>
    </source>
</evidence>
<comment type="caution">
    <text evidence="2">The sequence shown here is derived from an EMBL/GenBank/DDBJ whole genome shotgun (WGS) entry which is preliminary data.</text>
</comment>
<protein>
    <recommendedName>
        <fullName evidence="1">BTB domain-containing protein</fullName>
    </recommendedName>
</protein>
<dbReference type="Pfam" id="PF00651">
    <property type="entry name" value="BTB"/>
    <property type="match status" value="1"/>
</dbReference>
<dbReference type="EMBL" id="QZBT01000140">
    <property type="protein sequence ID" value="THZ79908.1"/>
    <property type="molecule type" value="Genomic_DNA"/>
</dbReference>
<evidence type="ECO:0000259" key="1">
    <source>
        <dbReference type="PROSITE" id="PS50097"/>
    </source>
</evidence>
<dbReference type="Proteomes" id="UP000310039">
    <property type="component" value="Unassembled WGS sequence"/>
</dbReference>
<accession>A0A4S9XJT8</accession>
<dbReference type="AlphaFoldDB" id="A0A4S9XJT8"/>
<proteinExistence type="predicted"/>
<evidence type="ECO:0000313" key="2">
    <source>
        <dbReference type="EMBL" id="THZ79908.1"/>
    </source>
</evidence>
<organism evidence="2 3">
    <name type="scientific">Aureobasidium pullulans</name>
    <name type="common">Black yeast</name>
    <name type="synonym">Pullularia pullulans</name>
    <dbReference type="NCBI Taxonomy" id="5580"/>
    <lineage>
        <taxon>Eukaryota</taxon>
        <taxon>Fungi</taxon>
        <taxon>Dikarya</taxon>
        <taxon>Ascomycota</taxon>
        <taxon>Pezizomycotina</taxon>
        <taxon>Dothideomycetes</taxon>
        <taxon>Dothideomycetidae</taxon>
        <taxon>Dothideales</taxon>
        <taxon>Saccotheciaceae</taxon>
        <taxon>Aureobasidium</taxon>
    </lineage>
</organism>